<reference evidence="2" key="1">
    <citation type="submission" date="2023-03" db="EMBL/GenBank/DDBJ databases">
        <title>Massive genome expansion in bonnet fungi (Mycena s.s.) driven by repeated elements and novel gene families across ecological guilds.</title>
        <authorList>
            <consortium name="Lawrence Berkeley National Laboratory"/>
            <person name="Harder C.B."/>
            <person name="Miyauchi S."/>
            <person name="Viragh M."/>
            <person name="Kuo A."/>
            <person name="Thoen E."/>
            <person name="Andreopoulos B."/>
            <person name="Lu D."/>
            <person name="Skrede I."/>
            <person name="Drula E."/>
            <person name="Henrissat B."/>
            <person name="Morin E."/>
            <person name="Kohler A."/>
            <person name="Barry K."/>
            <person name="LaButti K."/>
            <person name="Morin E."/>
            <person name="Salamov A."/>
            <person name="Lipzen A."/>
            <person name="Mereny Z."/>
            <person name="Hegedus B."/>
            <person name="Baldrian P."/>
            <person name="Stursova M."/>
            <person name="Weitz H."/>
            <person name="Taylor A."/>
            <person name="Grigoriev I.V."/>
            <person name="Nagy L.G."/>
            <person name="Martin F."/>
            <person name="Kauserud H."/>
        </authorList>
    </citation>
    <scope>NUCLEOTIDE SEQUENCE</scope>
    <source>
        <strain evidence="2">CBHHK067</strain>
    </source>
</reference>
<keyword evidence="3" id="KW-1185">Reference proteome</keyword>
<proteinExistence type="predicted"/>
<feature type="region of interest" description="Disordered" evidence="1">
    <location>
        <begin position="96"/>
        <end position="118"/>
    </location>
</feature>
<dbReference type="EMBL" id="JARKIE010000659">
    <property type="protein sequence ID" value="KAJ7621841.1"/>
    <property type="molecule type" value="Genomic_DNA"/>
</dbReference>
<organism evidence="2 3">
    <name type="scientific">Mycena rosella</name>
    <name type="common">Pink bonnet</name>
    <name type="synonym">Agaricus rosellus</name>
    <dbReference type="NCBI Taxonomy" id="1033263"/>
    <lineage>
        <taxon>Eukaryota</taxon>
        <taxon>Fungi</taxon>
        <taxon>Dikarya</taxon>
        <taxon>Basidiomycota</taxon>
        <taxon>Agaricomycotina</taxon>
        <taxon>Agaricomycetes</taxon>
        <taxon>Agaricomycetidae</taxon>
        <taxon>Agaricales</taxon>
        <taxon>Marasmiineae</taxon>
        <taxon>Mycenaceae</taxon>
        <taxon>Mycena</taxon>
    </lineage>
</organism>
<gene>
    <name evidence="2" type="ORF">B0H17DRAFT_1219285</name>
</gene>
<protein>
    <submittedName>
        <fullName evidence="2">Uncharacterized protein</fullName>
    </submittedName>
</protein>
<sequence length="523" mass="60017">MSRIGYVSRTPVKIVDNILFLALCPFYTNWTLLFEARRSLALVSHLFQEVVDGHPKFWTWIHVTLPAPPTPSLDDDMDFSTTYISSNTNTINFEHWNGGMNDPDDDSDDSDDDSESEDNIYSQQLVFGESSDAMQGVETDPLGSYGDEDNVPEDILPSRVLDDAFHFMDRLLRLLSKKHSAFKVFAHDFSEALFIRDKSDTLAVRAVLEKNNVSWEYSKRAKGDAFNRRIRRYIPEHTILSKRLEKLFSAYVDIQFTVKKSHGAFFADESKEIVVHLLDTVGFHNRTGEKFRGHFDVWIRDYIVELAVAAGIKTSFPLPRVFSTRIVTSETIGILPISKTLAGHLNITTLPTPCITGIPHHRDTPVRTMTRLSRKPTNLYQYLQLRQRVLTPVVPVHTHQEYITFKSNINHQDFRTGSKTYPPHERWRNMDFEKFARWWNAQVNFQPRTITDSNLRLYYKLPQHLEAHHKKTISWSSGRSTLAAGANFAARKEFLEILNAEDNFADVLPAISLTAIPDGEPDI</sequence>
<comment type="caution">
    <text evidence="2">The sequence shown here is derived from an EMBL/GenBank/DDBJ whole genome shotgun (WGS) entry which is preliminary data.</text>
</comment>
<evidence type="ECO:0000313" key="3">
    <source>
        <dbReference type="Proteomes" id="UP001221757"/>
    </source>
</evidence>
<dbReference type="Proteomes" id="UP001221757">
    <property type="component" value="Unassembled WGS sequence"/>
</dbReference>
<evidence type="ECO:0000256" key="1">
    <source>
        <dbReference type="SAM" id="MobiDB-lite"/>
    </source>
</evidence>
<feature type="compositionally biased region" description="Acidic residues" evidence="1">
    <location>
        <begin position="102"/>
        <end position="118"/>
    </location>
</feature>
<evidence type="ECO:0000313" key="2">
    <source>
        <dbReference type="EMBL" id="KAJ7621841.1"/>
    </source>
</evidence>
<accession>A0AAD7BI80</accession>
<name>A0AAD7BI80_MYCRO</name>
<dbReference type="AlphaFoldDB" id="A0AAD7BI80"/>